<sequence>MIKRYYYEDPLKAAIAARDFGVRFTNTEFEGEDKYSYNYLPFFDYDYDGWPECARNERITDPCMCWDVHPDSMPIFEPQAFDVVGFITDADIPVYDEMIASVEEYLEAYPHYTFQRIILRNGKMFPFYDGVEEVDDE</sequence>
<name>A0A0F9J509_9ZZZZ</name>
<gene>
    <name evidence="1" type="ORF">LCGC14_1499460</name>
</gene>
<dbReference type="EMBL" id="LAZR01010865">
    <property type="protein sequence ID" value="KKM64628.1"/>
    <property type="molecule type" value="Genomic_DNA"/>
</dbReference>
<organism evidence="1">
    <name type="scientific">marine sediment metagenome</name>
    <dbReference type="NCBI Taxonomy" id="412755"/>
    <lineage>
        <taxon>unclassified sequences</taxon>
        <taxon>metagenomes</taxon>
        <taxon>ecological metagenomes</taxon>
    </lineage>
</organism>
<evidence type="ECO:0000313" key="1">
    <source>
        <dbReference type="EMBL" id="KKM64628.1"/>
    </source>
</evidence>
<accession>A0A0F9J509</accession>
<proteinExistence type="predicted"/>
<protein>
    <submittedName>
        <fullName evidence="1">Uncharacterized protein</fullName>
    </submittedName>
</protein>
<comment type="caution">
    <text evidence="1">The sequence shown here is derived from an EMBL/GenBank/DDBJ whole genome shotgun (WGS) entry which is preliminary data.</text>
</comment>
<reference evidence="1" key="1">
    <citation type="journal article" date="2015" name="Nature">
        <title>Complex archaea that bridge the gap between prokaryotes and eukaryotes.</title>
        <authorList>
            <person name="Spang A."/>
            <person name="Saw J.H."/>
            <person name="Jorgensen S.L."/>
            <person name="Zaremba-Niedzwiedzka K."/>
            <person name="Martijn J."/>
            <person name="Lind A.E."/>
            <person name="van Eijk R."/>
            <person name="Schleper C."/>
            <person name="Guy L."/>
            <person name="Ettema T.J."/>
        </authorList>
    </citation>
    <scope>NUCLEOTIDE SEQUENCE</scope>
</reference>
<dbReference type="AlphaFoldDB" id="A0A0F9J509"/>